<reference evidence="2 3" key="1">
    <citation type="submission" date="2014-08" db="EMBL/GenBank/DDBJ databases">
        <title>Genomic and Phenotypic Diversity of Colwellia psychrerythraea strains from Disparate Marine Basins.</title>
        <authorList>
            <person name="Techtmann S.M."/>
            <person name="Stelling S.C."/>
            <person name="Utturkar S.M."/>
            <person name="Alshibli N."/>
            <person name="Harris A."/>
            <person name="Brown S.D."/>
            <person name="Hazen T.C."/>
        </authorList>
    </citation>
    <scope>NUCLEOTIDE SEQUENCE [LARGE SCALE GENOMIC DNA]</scope>
    <source>
        <strain evidence="2 3">ND2E</strain>
    </source>
</reference>
<evidence type="ECO:0000256" key="1">
    <source>
        <dbReference type="SAM" id="Phobius"/>
    </source>
</evidence>
<dbReference type="Pfam" id="PF11859">
    <property type="entry name" value="DUF3379"/>
    <property type="match status" value="1"/>
</dbReference>
<evidence type="ECO:0000313" key="2">
    <source>
        <dbReference type="EMBL" id="KGJ86727.1"/>
    </source>
</evidence>
<dbReference type="OrthoDB" id="6195578at2"/>
<dbReference type="Proteomes" id="UP000029843">
    <property type="component" value="Unassembled WGS sequence"/>
</dbReference>
<dbReference type="InterPro" id="IPR021806">
    <property type="entry name" value="DUF3379"/>
</dbReference>
<keyword evidence="1" id="KW-0472">Membrane</keyword>
<organism evidence="2 3">
    <name type="scientific">Colwellia psychrerythraea</name>
    <name type="common">Vibrio psychroerythus</name>
    <dbReference type="NCBI Taxonomy" id="28229"/>
    <lineage>
        <taxon>Bacteria</taxon>
        <taxon>Pseudomonadati</taxon>
        <taxon>Pseudomonadota</taxon>
        <taxon>Gammaproteobacteria</taxon>
        <taxon>Alteromonadales</taxon>
        <taxon>Colwelliaceae</taxon>
        <taxon>Colwellia</taxon>
    </lineage>
</organism>
<keyword evidence="1" id="KW-1133">Transmembrane helix</keyword>
<sequence>MDDLQFRRAIYADPNNQDDDAKLAQEQDPSKKQFAQEVCKLDEKIKQALQVPVPDDLFDKLILRQTLASHQVQKRKTRVHLALAASVAIVGGLVLNFMQFSSAYHNLGDYALAHVYHEQGNVANNASSQVTLASLNQKMATFDGNFSQSLGKLLWADYCRFDGMKSLHLVYQGKTSPVTVFIVPKNDQLSFTDSFNDEALFGSSLEFNQSNIIVVGDKNESLGTWQKNISQTVSWSI</sequence>
<dbReference type="PATRIC" id="fig|28229.4.peg.4397"/>
<dbReference type="EMBL" id="JQED01000056">
    <property type="protein sequence ID" value="KGJ86727.1"/>
    <property type="molecule type" value="Genomic_DNA"/>
</dbReference>
<dbReference type="AlphaFoldDB" id="A0A099K9J7"/>
<dbReference type="RefSeq" id="WP_033095935.1">
    <property type="nucleotide sequence ID" value="NZ_JQED01000056.1"/>
</dbReference>
<gene>
    <name evidence="2" type="ORF">ND2E_0899</name>
</gene>
<evidence type="ECO:0000313" key="3">
    <source>
        <dbReference type="Proteomes" id="UP000029843"/>
    </source>
</evidence>
<accession>A0A099K9J7</accession>
<proteinExistence type="predicted"/>
<comment type="caution">
    <text evidence="2">The sequence shown here is derived from an EMBL/GenBank/DDBJ whole genome shotgun (WGS) entry which is preliminary data.</text>
</comment>
<evidence type="ECO:0008006" key="4">
    <source>
        <dbReference type="Google" id="ProtNLM"/>
    </source>
</evidence>
<name>A0A099K9J7_COLPS</name>
<feature type="transmembrane region" description="Helical" evidence="1">
    <location>
        <begin position="79"/>
        <end position="98"/>
    </location>
</feature>
<keyword evidence="1" id="KW-0812">Transmembrane</keyword>
<protein>
    <recommendedName>
        <fullName evidence="4">DUF3379 domain-containing protein</fullName>
    </recommendedName>
</protein>